<dbReference type="EMBL" id="RAPO01000003">
    <property type="protein sequence ID" value="RKD93641.1"/>
    <property type="molecule type" value="Genomic_DNA"/>
</dbReference>
<dbReference type="OrthoDB" id="342580at2157"/>
<dbReference type="InterPro" id="IPR055973">
    <property type="entry name" value="DUF7551"/>
</dbReference>
<dbReference type="InterPro" id="IPR055974">
    <property type="entry name" value="DUF7552"/>
</dbReference>
<evidence type="ECO:0000313" key="5">
    <source>
        <dbReference type="Proteomes" id="UP000283805"/>
    </source>
</evidence>
<accession>A0A419WDS8</accession>
<dbReference type="RefSeq" id="WP_120245633.1">
    <property type="nucleotide sequence ID" value="NZ_RAPO01000003.1"/>
</dbReference>
<dbReference type="AlphaFoldDB" id="A0A419WDS8"/>
<feature type="region of interest" description="Disordered" evidence="1">
    <location>
        <begin position="80"/>
        <end position="112"/>
    </location>
</feature>
<dbReference type="Pfam" id="PF24420">
    <property type="entry name" value="DUF7551"/>
    <property type="match status" value="1"/>
</dbReference>
<evidence type="ECO:0000259" key="3">
    <source>
        <dbReference type="Pfam" id="PF24422"/>
    </source>
</evidence>
<feature type="domain" description="DUF7551" evidence="2">
    <location>
        <begin position="115"/>
        <end position="312"/>
    </location>
</feature>
<sequence>MVGTTLREIRERIEQLASDGGEYYIVCGRSGERPVPVAGKRFPSREAAVDAVKATEQYRAALRRYDPQLPFYDPVVCQEGQGSAADPAPPAPSAAEPVAGRSRSTDATGGGRQPLIGFCHDVSGAVFEALSARDHAAAESAIMDTYLAAAEAVTDPDALCLVLLESMATELERHLTPSERVGVLEAAARALSPVQAAVAEDPVEASLEHLHSLSLISEYGVVRRPLDADGGNAWVVYLRGYAMESSERRFPTLPIGIDLLRRTVDEEGSVKAGADAGRCAPLGVSEASALGDDDWRLVLTTDAAADGLICVEEGSES</sequence>
<protein>
    <submittedName>
        <fullName evidence="4">Uncharacterized protein</fullName>
    </submittedName>
</protein>
<proteinExistence type="predicted"/>
<evidence type="ECO:0000313" key="4">
    <source>
        <dbReference type="EMBL" id="RKD93641.1"/>
    </source>
</evidence>
<feature type="domain" description="DUF7552" evidence="3">
    <location>
        <begin position="5"/>
        <end position="79"/>
    </location>
</feature>
<gene>
    <name evidence="4" type="ORF">ATJ93_3272</name>
</gene>
<organism evidence="4 5">
    <name type="scientific">Halopiger aswanensis</name>
    <dbReference type="NCBI Taxonomy" id="148449"/>
    <lineage>
        <taxon>Archaea</taxon>
        <taxon>Methanobacteriati</taxon>
        <taxon>Methanobacteriota</taxon>
        <taxon>Stenosarchaea group</taxon>
        <taxon>Halobacteria</taxon>
        <taxon>Halobacteriales</taxon>
        <taxon>Natrialbaceae</taxon>
        <taxon>Halopiger</taxon>
    </lineage>
</organism>
<dbReference type="Proteomes" id="UP000283805">
    <property type="component" value="Unassembled WGS sequence"/>
</dbReference>
<comment type="caution">
    <text evidence="4">The sequence shown here is derived from an EMBL/GenBank/DDBJ whole genome shotgun (WGS) entry which is preliminary data.</text>
</comment>
<reference evidence="4 5" key="1">
    <citation type="submission" date="2018-09" db="EMBL/GenBank/DDBJ databases">
        <title>Genomic Encyclopedia of Archaeal and Bacterial Type Strains, Phase II (KMG-II): from individual species to whole genera.</title>
        <authorList>
            <person name="Goeker M."/>
        </authorList>
    </citation>
    <scope>NUCLEOTIDE SEQUENCE [LARGE SCALE GENOMIC DNA]</scope>
    <source>
        <strain evidence="4 5">DSM 13151</strain>
    </source>
</reference>
<keyword evidence="5" id="KW-1185">Reference proteome</keyword>
<evidence type="ECO:0000256" key="1">
    <source>
        <dbReference type="SAM" id="MobiDB-lite"/>
    </source>
</evidence>
<dbReference type="Pfam" id="PF24422">
    <property type="entry name" value="DUF7552"/>
    <property type="match status" value="1"/>
</dbReference>
<name>A0A419WDS8_9EURY</name>
<evidence type="ECO:0000259" key="2">
    <source>
        <dbReference type="Pfam" id="PF24420"/>
    </source>
</evidence>